<sequence length="132" mass="14128">MSRDDDLPEVPSSRMVLKDAPATGAPAAIPGTARAAAPAVHAPAPKAAPYVNPLIRRRADPHIHRHADGRHHFTAAVPEYGRTVLRRSHTLDITGDPLNGPDRHTRVRRLGWKPDGAPDFGIPVAGTVREGA</sequence>
<comment type="caution">
    <text evidence="2">The sequence shown here is derived from an EMBL/GenBank/DDBJ whole genome shotgun (WGS) entry which is preliminary data.</text>
</comment>
<feature type="compositionally biased region" description="Low complexity" evidence="1">
    <location>
        <begin position="20"/>
        <end position="49"/>
    </location>
</feature>
<keyword evidence="3" id="KW-1185">Reference proteome</keyword>
<name>A0ABW4INA0_9ACTN</name>
<gene>
    <name evidence="2" type="ORF">ACFSL4_11355</name>
</gene>
<evidence type="ECO:0000313" key="2">
    <source>
        <dbReference type="EMBL" id="MFD1658789.1"/>
    </source>
</evidence>
<reference evidence="3" key="1">
    <citation type="journal article" date="2019" name="Int. J. Syst. Evol. Microbiol.">
        <title>The Global Catalogue of Microorganisms (GCM) 10K type strain sequencing project: providing services to taxonomists for standard genome sequencing and annotation.</title>
        <authorList>
            <consortium name="The Broad Institute Genomics Platform"/>
            <consortium name="The Broad Institute Genome Sequencing Center for Infectious Disease"/>
            <person name="Wu L."/>
            <person name="Ma J."/>
        </authorList>
    </citation>
    <scope>NUCLEOTIDE SEQUENCE [LARGE SCALE GENOMIC DNA]</scope>
    <source>
        <strain evidence="3">CGMCC 1.12470</strain>
    </source>
</reference>
<evidence type="ECO:0000313" key="3">
    <source>
        <dbReference type="Proteomes" id="UP001597261"/>
    </source>
</evidence>
<accession>A0ABW4INA0</accession>
<feature type="region of interest" description="Disordered" evidence="1">
    <location>
        <begin position="91"/>
        <end position="112"/>
    </location>
</feature>
<evidence type="ECO:0000256" key="1">
    <source>
        <dbReference type="SAM" id="MobiDB-lite"/>
    </source>
</evidence>
<protein>
    <submittedName>
        <fullName evidence="2">Uncharacterized protein</fullName>
    </submittedName>
</protein>
<feature type="region of interest" description="Disordered" evidence="1">
    <location>
        <begin position="1"/>
        <end position="71"/>
    </location>
</feature>
<proteinExistence type="predicted"/>
<dbReference type="Proteomes" id="UP001597261">
    <property type="component" value="Unassembled WGS sequence"/>
</dbReference>
<dbReference type="RefSeq" id="WP_381081250.1">
    <property type="nucleotide sequence ID" value="NZ_JBHUDX010000027.1"/>
</dbReference>
<organism evidence="2 3">
    <name type="scientific">Streptomyces caeni</name>
    <dbReference type="NCBI Taxonomy" id="2307231"/>
    <lineage>
        <taxon>Bacteria</taxon>
        <taxon>Bacillati</taxon>
        <taxon>Actinomycetota</taxon>
        <taxon>Actinomycetes</taxon>
        <taxon>Kitasatosporales</taxon>
        <taxon>Streptomycetaceae</taxon>
        <taxon>Streptomyces</taxon>
    </lineage>
</organism>
<dbReference type="EMBL" id="JBHUDX010000027">
    <property type="protein sequence ID" value="MFD1658789.1"/>
    <property type="molecule type" value="Genomic_DNA"/>
</dbReference>